<keyword evidence="5 8" id="KW-0812">Transmembrane</keyword>
<dbReference type="STRING" id="1441095.AM592_11165"/>
<dbReference type="GO" id="GO:0043190">
    <property type="term" value="C:ATP-binding cassette (ABC) transporter complex"/>
    <property type="evidence" value="ECO:0007669"/>
    <property type="project" value="InterPro"/>
</dbReference>
<feature type="transmembrane region" description="Helical" evidence="9">
    <location>
        <begin position="142"/>
        <end position="161"/>
    </location>
</feature>
<dbReference type="Proteomes" id="UP000067625">
    <property type="component" value="Chromosome"/>
</dbReference>
<feature type="transmembrane region" description="Helical" evidence="9">
    <location>
        <begin position="173"/>
        <end position="191"/>
    </location>
</feature>
<accession>A0A0M4FK90</accession>
<dbReference type="CDD" id="cd06550">
    <property type="entry name" value="TM_ABC_iron-siderophores_like"/>
    <property type="match status" value="1"/>
</dbReference>
<keyword evidence="4" id="KW-1003">Cell membrane</keyword>
<dbReference type="AlphaFoldDB" id="A0A0M4FK90"/>
<proteinExistence type="inferred from homology"/>
<reference evidence="10 11" key="2">
    <citation type="journal article" date="2016" name="Int. J. Syst. Evol. Microbiol.">
        <title>Bacillus gobiensis sp. nov., isolated from a soil sample.</title>
        <authorList>
            <person name="Liu B."/>
            <person name="Liu G.H."/>
            <person name="Cetin S."/>
            <person name="Schumann P."/>
            <person name="Pan Z.Z."/>
            <person name="Chen Q.Q."/>
        </authorList>
    </citation>
    <scope>NUCLEOTIDE SEQUENCE [LARGE SCALE GENOMIC DNA]</scope>
    <source>
        <strain evidence="10 11">FJAT-4402</strain>
    </source>
</reference>
<sequence>MSYEAWIIVTGMLVGVTCALIGAFLVLRRMSMLADAISHTVLLGIVGSFLVTRTLDGLPMFIGAVIVGLLTAFFVQLLNTNGVQSDAAIGVVFTSLFAVGVILLSVYGGNVHLDVEHTLMGEIAFVPWDTIELFGRDIGPGAFWMLVIVLVINAAILALFYKEFKLAAFDPEMALAIGIPVLVLHYLQMGMLSTTTVASFDSVGAILVVAMLIVPPAAAYLLTDRLITMLFYSAGIGALSAISGYYAAYLLNVSISGAMTSMTGVFFILAFFFAPSHGVIAKRMVQRRIRLQTVKEGKMKEV</sequence>
<feature type="transmembrane region" description="Helical" evidence="9">
    <location>
        <begin position="57"/>
        <end position="75"/>
    </location>
</feature>
<protein>
    <submittedName>
        <fullName evidence="10">Iron ABC transporter</fullName>
    </submittedName>
</protein>
<evidence type="ECO:0000256" key="6">
    <source>
        <dbReference type="ARBA" id="ARBA00022989"/>
    </source>
</evidence>
<evidence type="ECO:0000313" key="10">
    <source>
        <dbReference type="EMBL" id="ALC82104.1"/>
    </source>
</evidence>
<dbReference type="InterPro" id="IPR001626">
    <property type="entry name" value="ABC_TroCD"/>
</dbReference>
<comment type="subcellular location">
    <subcellularLocation>
        <location evidence="1 8">Cell membrane</location>
        <topology evidence="1 8">Multi-pass membrane protein</topology>
    </subcellularLocation>
</comment>
<organism evidence="10 11">
    <name type="scientific">Bacillus gobiensis</name>
    <dbReference type="NCBI Taxonomy" id="1441095"/>
    <lineage>
        <taxon>Bacteria</taxon>
        <taxon>Bacillati</taxon>
        <taxon>Bacillota</taxon>
        <taxon>Bacilli</taxon>
        <taxon>Bacillales</taxon>
        <taxon>Bacillaceae</taxon>
        <taxon>Bacillus</taxon>
    </lineage>
</organism>
<dbReference type="EMBL" id="CP012600">
    <property type="protein sequence ID" value="ALC82104.1"/>
    <property type="molecule type" value="Genomic_DNA"/>
</dbReference>
<dbReference type="OrthoDB" id="9788905at2"/>
<evidence type="ECO:0000256" key="8">
    <source>
        <dbReference type="RuleBase" id="RU003943"/>
    </source>
</evidence>
<feature type="transmembrane region" description="Helical" evidence="9">
    <location>
        <begin position="203"/>
        <end position="222"/>
    </location>
</feature>
<evidence type="ECO:0000256" key="5">
    <source>
        <dbReference type="ARBA" id="ARBA00022692"/>
    </source>
</evidence>
<name>A0A0M4FK90_9BACI</name>
<keyword evidence="11" id="KW-1185">Reference proteome</keyword>
<keyword evidence="6 9" id="KW-1133">Transmembrane helix</keyword>
<reference evidence="11" key="1">
    <citation type="submission" date="2015-08" db="EMBL/GenBank/DDBJ databases">
        <title>Genome sequencing project for genomic taxonomy and phylogenomics of Bacillus-like bacteria.</title>
        <authorList>
            <person name="Liu B."/>
            <person name="Wang J."/>
            <person name="Zhu Y."/>
            <person name="Liu G."/>
            <person name="Chen Q."/>
            <person name="Chen Z."/>
            <person name="Lan J."/>
            <person name="Che J."/>
            <person name="Ge C."/>
            <person name="Shi H."/>
            <person name="Pan Z."/>
            <person name="Liu X."/>
        </authorList>
    </citation>
    <scope>NUCLEOTIDE SEQUENCE [LARGE SCALE GENOMIC DNA]</scope>
    <source>
        <strain evidence="11">FJAT-4402</strain>
    </source>
</reference>
<keyword evidence="3 8" id="KW-0813">Transport</keyword>
<feature type="transmembrane region" description="Helical" evidence="9">
    <location>
        <begin position="6"/>
        <end position="26"/>
    </location>
</feature>
<evidence type="ECO:0000256" key="3">
    <source>
        <dbReference type="ARBA" id="ARBA00022448"/>
    </source>
</evidence>
<dbReference type="GO" id="GO:0055085">
    <property type="term" value="P:transmembrane transport"/>
    <property type="evidence" value="ECO:0007669"/>
    <property type="project" value="InterPro"/>
</dbReference>
<feature type="transmembrane region" description="Helical" evidence="9">
    <location>
        <begin position="229"/>
        <end position="249"/>
    </location>
</feature>
<dbReference type="PANTHER" id="PTHR30477">
    <property type="entry name" value="ABC-TRANSPORTER METAL-BINDING PROTEIN"/>
    <property type="match status" value="1"/>
</dbReference>
<dbReference type="InterPro" id="IPR037294">
    <property type="entry name" value="ABC_BtuC-like"/>
</dbReference>
<comment type="similarity">
    <text evidence="2 8">Belongs to the ABC-3 integral membrane protein family.</text>
</comment>
<feature type="transmembrane region" description="Helical" evidence="9">
    <location>
        <begin position="33"/>
        <end position="51"/>
    </location>
</feature>
<evidence type="ECO:0000256" key="9">
    <source>
        <dbReference type="SAM" id="Phobius"/>
    </source>
</evidence>
<dbReference type="RefSeq" id="WP_053603884.1">
    <property type="nucleotide sequence ID" value="NZ_CP012600.1"/>
</dbReference>
<feature type="transmembrane region" description="Helical" evidence="9">
    <location>
        <begin position="255"/>
        <end position="280"/>
    </location>
</feature>
<evidence type="ECO:0000256" key="4">
    <source>
        <dbReference type="ARBA" id="ARBA00022475"/>
    </source>
</evidence>
<dbReference type="PANTHER" id="PTHR30477:SF8">
    <property type="entry name" value="METAL TRANSPORT SYSTEM MEMBRANE PROTEIN CT_070-RELATED"/>
    <property type="match status" value="1"/>
</dbReference>
<dbReference type="GO" id="GO:0010043">
    <property type="term" value="P:response to zinc ion"/>
    <property type="evidence" value="ECO:0007669"/>
    <property type="project" value="TreeGrafter"/>
</dbReference>
<dbReference type="Pfam" id="PF00950">
    <property type="entry name" value="ABC-3"/>
    <property type="match status" value="1"/>
</dbReference>
<dbReference type="FunFam" id="1.10.3470.10:FF:000020">
    <property type="entry name" value="Manganese ABC transporter permease protein"/>
    <property type="match status" value="1"/>
</dbReference>
<gene>
    <name evidence="10" type="ORF">AM592_11165</name>
</gene>
<dbReference type="PATRIC" id="fig|1441095.3.peg.2455"/>
<evidence type="ECO:0000313" key="11">
    <source>
        <dbReference type="Proteomes" id="UP000067625"/>
    </source>
</evidence>
<dbReference type="Gene3D" id="1.10.3470.10">
    <property type="entry name" value="ABC transporter involved in vitamin B12 uptake, BtuC"/>
    <property type="match status" value="1"/>
</dbReference>
<evidence type="ECO:0000256" key="7">
    <source>
        <dbReference type="ARBA" id="ARBA00023136"/>
    </source>
</evidence>
<keyword evidence="7 9" id="KW-0472">Membrane</keyword>
<evidence type="ECO:0000256" key="1">
    <source>
        <dbReference type="ARBA" id="ARBA00004651"/>
    </source>
</evidence>
<feature type="transmembrane region" description="Helical" evidence="9">
    <location>
        <begin position="87"/>
        <end position="107"/>
    </location>
</feature>
<dbReference type="SUPFAM" id="SSF81345">
    <property type="entry name" value="ABC transporter involved in vitamin B12 uptake, BtuC"/>
    <property type="match status" value="1"/>
</dbReference>
<evidence type="ECO:0000256" key="2">
    <source>
        <dbReference type="ARBA" id="ARBA00008034"/>
    </source>
</evidence>